<keyword evidence="1" id="KW-1133">Transmembrane helix</keyword>
<comment type="caution">
    <text evidence="2">The sequence shown here is derived from an EMBL/GenBank/DDBJ whole genome shotgun (WGS) entry which is preliminary data.</text>
</comment>
<organism evidence="2">
    <name type="scientific">Actinoplanes campanulatus</name>
    <dbReference type="NCBI Taxonomy" id="113559"/>
    <lineage>
        <taxon>Bacteria</taxon>
        <taxon>Bacillati</taxon>
        <taxon>Actinomycetota</taxon>
        <taxon>Actinomycetes</taxon>
        <taxon>Micromonosporales</taxon>
        <taxon>Micromonosporaceae</taxon>
        <taxon>Actinoplanes</taxon>
    </lineage>
</organism>
<dbReference type="EMBL" id="BOMF01000186">
    <property type="protein sequence ID" value="GID51490.1"/>
    <property type="molecule type" value="Genomic_DNA"/>
</dbReference>
<name>A0ABQ3WYW9_9ACTN</name>
<sequence>MSGASMTDQIRAAVAERRALRHGRVHRSDRGSATVDSCVVLFPVTALMILFGVLCFRVAATNMNISSAAAAAARAASQADNSGAAATAAQQSAAANLAGYGRSCASMTVHTDTSAFAPGGQVAVTVTCQTATADLVGLSVPGSVSASSTAYAVVDSYRDMAGQT</sequence>
<keyword evidence="1" id="KW-0472">Membrane</keyword>
<evidence type="ECO:0000313" key="2">
    <source>
        <dbReference type="EMBL" id="GID51490.1"/>
    </source>
</evidence>
<accession>A0ABQ3WYW9</accession>
<protein>
    <recommendedName>
        <fullName evidence="3">TadE-like protein</fullName>
    </recommendedName>
</protein>
<keyword evidence="1" id="KW-0812">Transmembrane</keyword>
<proteinExistence type="predicted"/>
<gene>
    <name evidence="2" type="ORF">Aca07nite_87650</name>
</gene>
<feature type="transmembrane region" description="Helical" evidence="1">
    <location>
        <begin position="40"/>
        <end position="60"/>
    </location>
</feature>
<evidence type="ECO:0000256" key="1">
    <source>
        <dbReference type="SAM" id="Phobius"/>
    </source>
</evidence>
<reference evidence="2" key="1">
    <citation type="submission" date="2021-01" db="EMBL/GenBank/DDBJ databases">
        <title>Whole genome shotgun sequence of Actinoplanes capillaceus NBRC 16408.</title>
        <authorList>
            <person name="Komaki H."/>
            <person name="Tamura T."/>
        </authorList>
    </citation>
    <scope>NUCLEOTIDE SEQUENCE [LARGE SCALE GENOMIC DNA]</scope>
    <source>
        <strain evidence="2">NBRC 16408</strain>
    </source>
</reference>
<evidence type="ECO:0008006" key="3">
    <source>
        <dbReference type="Google" id="ProtNLM"/>
    </source>
</evidence>